<evidence type="ECO:0000256" key="7">
    <source>
        <dbReference type="ARBA" id="ARBA00023065"/>
    </source>
</evidence>
<keyword evidence="3" id="KW-1003">Cell membrane</keyword>
<evidence type="ECO:0000256" key="11">
    <source>
        <dbReference type="ARBA" id="ARBA00023180"/>
    </source>
</evidence>
<evidence type="ECO:0000256" key="6">
    <source>
        <dbReference type="ARBA" id="ARBA00023018"/>
    </source>
</evidence>
<dbReference type="Gene3D" id="2.70.170.10">
    <property type="entry name" value="Neurotransmitter-gated ion-channel ligand-binding domain"/>
    <property type="match status" value="1"/>
</dbReference>
<evidence type="ECO:0000256" key="15">
    <source>
        <dbReference type="RuleBase" id="RU000687"/>
    </source>
</evidence>
<evidence type="ECO:0000256" key="4">
    <source>
        <dbReference type="ARBA" id="ARBA00022692"/>
    </source>
</evidence>
<evidence type="ECO:0000259" key="16">
    <source>
        <dbReference type="Pfam" id="PF02931"/>
    </source>
</evidence>
<dbReference type="NCBIfam" id="TIGR00860">
    <property type="entry name" value="LIC"/>
    <property type="match status" value="1"/>
</dbReference>
<feature type="transmembrane region" description="Helical" evidence="15">
    <location>
        <begin position="501"/>
        <end position="523"/>
    </location>
</feature>
<dbReference type="CDD" id="cd19051">
    <property type="entry name" value="LGIC_TM_cation"/>
    <property type="match status" value="1"/>
</dbReference>
<dbReference type="InterPro" id="IPR018000">
    <property type="entry name" value="Neurotransmitter_ion_chnl_CS"/>
</dbReference>
<feature type="transmembrane region" description="Helical" evidence="15">
    <location>
        <begin position="12"/>
        <end position="32"/>
    </location>
</feature>
<evidence type="ECO:0000256" key="3">
    <source>
        <dbReference type="ARBA" id="ARBA00022475"/>
    </source>
</evidence>
<comment type="subcellular location">
    <subcellularLocation>
        <location evidence="14">Synaptic cell membrane</location>
        <topology evidence="14">Multi-pass membrane protein</topology>
    </subcellularLocation>
</comment>
<keyword evidence="13 15" id="KW-0407">Ion channel</keyword>
<dbReference type="GO" id="GO:0004888">
    <property type="term" value="F:transmembrane signaling receptor activity"/>
    <property type="evidence" value="ECO:0007669"/>
    <property type="project" value="InterPro"/>
</dbReference>
<dbReference type="InterPro" id="IPR002394">
    <property type="entry name" value="Nicotinic_acetylcholine_rcpt"/>
</dbReference>
<evidence type="ECO:0000256" key="12">
    <source>
        <dbReference type="ARBA" id="ARBA00023286"/>
    </source>
</evidence>
<feature type="transmembrane region" description="Helical" evidence="15">
    <location>
        <begin position="311"/>
        <end position="333"/>
    </location>
</feature>
<name>A0A2S1WLW0_9ANNE</name>
<dbReference type="EMBL" id="MG973309">
    <property type="protein sequence ID" value="AWJ68162.1"/>
    <property type="molecule type" value="mRNA"/>
</dbReference>
<dbReference type="FunFam" id="2.70.170.10:FF:000016">
    <property type="entry name" value="Nicotinic acetylcholine receptor subunit"/>
    <property type="match status" value="1"/>
</dbReference>
<keyword evidence="11" id="KW-0325">Glycoprotein</keyword>
<evidence type="ECO:0000256" key="10">
    <source>
        <dbReference type="ARBA" id="ARBA00023170"/>
    </source>
</evidence>
<organism evidence="18">
    <name type="scientific">Hirudo verbana</name>
    <dbReference type="NCBI Taxonomy" id="311461"/>
    <lineage>
        <taxon>Eukaryota</taxon>
        <taxon>Metazoa</taxon>
        <taxon>Spiralia</taxon>
        <taxon>Lophotrochozoa</taxon>
        <taxon>Annelida</taxon>
        <taxon>Clitellata</taxon>
        <taxon>Hirudinea</taxon>
        <taxon>Hirudinida</taxon>
        <taxon>Hirudiniformes</taxon>
        <taxon>Hirudinidae</taxon>
        <taxon>Hirudo</taxon>
    </lineage>
</organism>
<evidence type="ECO:0000256" key="14">
    <source>
        <dbReference type="ARBA" id="ARBA00034099"/>
    </source>
</evidence>
<keyword evidence="6" id="KW-0770">Synapse</keyword>
<dbReference type="Gene3D" id="1.20.58.390">
    <property type="entry name" value="Neurotransmitter-gated ion-channel transmembrane domain"/>
    <property type="match status" value="2"/>
</dbReference>
<evidence type="ECO:0000256" key="5">
    <source>
        <dbReference type="ARBA" id="ARBA00022989"/>
    </source>
</evidence>
<dbReference type="InterPro" id="IPR038050">
    <property type="entry name" value="Neuro_actylchol_rec"/>
</dbReference>
<evidence type="ECO:0000256" key="13">
    <source>
        <dbReference type="ARBA" id="ARBA00023303"/>
    </source>
</evidence>
<evidence type="ECO:0000256" key="9">
    <source>
        <dbReference type="ARBA" id="ARBA00023157"/>
    </source>
</evidence>
<protein>
    <submittedName>
        <fullName evidence="18">Putative nicotinic acetylcholine receptor 11</fullName>
    </submittedName>
</protein>
<dbReference type="SUPFAM" id="SSF63712">
    <property type="entry name" value="Nicotinic receptor ligand binding domain-like"/>
    <property type="match status" value="1"/>
</dbReference>
<keyword evidence="10 18" id="KW-0675">Receptor</keyword>
<keyword evidence="8 15" id="KW-0472">Membrane</keyword>
<reference evidence="18" key="1">
    <citation type="submission" date="2018-02" db="EMBL/GenBank/DDBJ databases">
        <title>Hirudo verbana central nervous system transcriptome analysis of ion channel and receptor content.</title>
        <authorList>
            <person name="Northcutt A.J."/>
            <person name="Schulz D.J."/>
            <person name="Mesce K.A."/>
        </authorList>
    </citation>
    <scope>NUCLEOTIDE SEQUENCE</scope>
</reference>
<keyword evidence="2 15" id="KW-0813">Transport</keyword>
<sequence>MSLKTSQIASSISIIITIAVPLLLFIFCLPGTRGSLHEERLIHDIFNDRAYQKLARPVANENDAVDVNFGLTLMQIIKVDEKNEFLHTNLWLNFRWWDYKLGWNKSDYGGIESIRLSPNNIWTPDILLYNSADEKIDSKFYTNIVVHHDGYCEWIPLGLFISACSIDIQWFPFDDQYCKMKFGSWSYDENRVNLTKKSDTVDLSAYQPSGEWDLLEAPAKRNVIKYACCPETYIDITFTIHIRRRTLYYGFNLIIPCALISMLTLLTFVLPPDEGEKIGLGITILLSLSVFQLIVADMVPATSLAVPLVGVYFACVMIMCSMSVIMTVMVLNFHNRSPDMYEMPVWVKRVICEWLAWSLRMSRPGRDLSRKVLLRKARLRELEAKTPPSLSLISNVKDLDNHIPLQNSEFFLGSNFRSVSMEAESTGSSHNVTSCMGHDTHRRYLGGGMGCHHGHVNLNIRNELLAILNELRFITKRMKEDSDKTDETNDWKFAAMVIDRLCFWIFSTYLFVTTTAIFLSPSFDYRPSISTMEEINQTVL</sequence>
<evidence type="ECO:0000313" key="18">
    <source>
        <dbReference type="EMBL" id="AWJ68162.1"/>
    </source>
</evidence>
<dbReference type="GO" id="GO:0045211">
    <property type="term" value="C:postsynaptic membrane"/>
    <property type="evidence" value="ECO:0007669"/>
    <property type="project" value="InterPro"/>
</dbReference>
<dbReference type="InterPro" id="IPR006202">
    <property type="entry name" value="Neur_chan_lig-bd"/>
</dbReference>
<dbReference type="InterPro" id="IPR036719">
    <property type="entry name" value="Neuro-gated_channel_TM_sf"/>
</dbReference>
<feature type="transmembrane region" description="Helical" evidence="15">
    <location>
        <begin position="247"/>
        <end position="271"/>
    </location>
</feature>
<evidence type="ECO:0000256" key="8">
    <source>
        <dbReference type="ARBA" id="ARBA00023136"/>
    </source>
</evidence>
<dbReference type="GO" id="GO:0022848">
    <property type="term" value="F:acetylcholine-gated monoatomic cation-selective channel activity"/>
    <property type="evidence" value="ECO:0007669"/>
    <property type="project" value="InterPro"/>
</dbReference>
<accession>A0A2S1WLW0</accession>
<dbReference type="InterPro" id="IPR006201">
    <property type="entry name" value="Neur_channel"/>
</dbReference>
<dbReference type="PROSITE" id="PS00236">
    <property type="entry name" value="NEUROTR_ION_CHANNEL"/>
    <property type="match status" value="1"/>
</dbReference>
<proteinExistence type="evidence at transcript level"/>
<dbReference type="PRINTS" id="PR00254">
    <property type="entry name" value="NICOTINICR"/>
</dbReference>
<dbReference type="InterPro" id="IPR036734">
    <property type="entry name" value="Neur_chan_lig-bd_sf"/>
</dbReference>
<keyword evidence="9" id="KW-1015">Disulfide bond</keyword>
<dbReference type="PANTHER" id="PTHR18945">
    <property type="entry name" value="NEUROTRANSMITTER GATED ION CHANNEL"/>
    <property type="match status" value="1"/>
</dbReference>
<feature type="domain" description="Neurotransmitter-gated ion-channel transmembrane" evidence="17">
    <location>
        <begin position="253"/>
        <end position="518"/>
    </location>
</feature>
<feature type="domain" description="Neurotransmitter-gated ion-channel ligand-binding" evidence="16">
    <location>
        <begin position="38"/>
        <end position="246"/>
    </location>
</feature>
<evidence type="ECO:0000256" key="1">
    <source>
        <dbReference type="ARBA" id="ARBA00009237"/>
    </source>
</evidence>
<keyword evidence="7 15" id="KW-0406">Ion transport</keyword>
<dbReference type="FunFam" id="1.20.58.390:FF:000073">
    <property type="entry name" value="Neuronal acetylcholine receptor subunit alpha-9-II"/>
    <property type="match status" value="1"/>
</dbReference>
<dbReference type="PRINTS" id="PR00252">
    <property type="entry name" value="NRIONCHANNEL"/>
</dbReference>
<dbReference type="AlphaFoldDB" id="A0A2S1WLW0"/>
<dbReference type="InterPro" id="IPR006029">
    <property type="entry name" value="Neurotrans-gated_channel_TM"/>
</dbReference>
<keyword evidence="12" id="KW-1071">Ligand-gated ion channel</keyword>
<dbReference type="Pfam" id="PF02931">
    <property type="entry name" value="Neur_chan_LBD"/>
    <property type="match status" value="1"/>
</dbReference>
<dbReference type="SUPFAM" id="SSF90112">
    <property type="entry name" value="Neurotransmitter-gated ion-channel transmembrane pore"/>
    <property type="match status" value="1"/>
</dbReference>
<dbReference type="CDD" id="cd18997">
    <property type="entry name" value="LGIC_ECD_nAChR"/>
    <property type="match status" value="1"/>
</dbReference>
<dbReference type="Pfam" id="PF02932">
    <property type="entry name" value="Neur_chan_memb"/>
    <property type="match status" value="1"/>
</dbReference>
<feature type="transmembrane region" description="Helical" evidence="15">
    <location>
        <begin position="278"/>
        <end position="299"/>
    </location>
</feature>
<keyword evidence="5 15" id="KW-1133">Transmembrane helix</keyword>
<keyword evidence="4 15" id="KW-0812">Transmembrane</keyword>
<comment type="similarity">
    <text evidence="1">Belongs to the ligand-gated ion channel (TC 1.A.9) family. Acetylcholine receptor (TC 1.A.9.1) subfamily.</text>
</comment>
<evidence type="ECO:0000256" key="2">
    <source>
        <dbReference type="ARBA" id="ARBA00022448"/>
    </source>
</evidence>
<evidence type="ECO:0000259" key="17">
    <source>
        <dbReference type="Pfam" id="PF02932"/>
    </source>
</evidence>